<dbReference type="Proteomes" id="UP000327424">
    <property type="component" value="Chromosome"/>
</dbReference>
<dbReference type="RefSeq" id="WP_019441464.1">
    <property type="nucleotide sequence ID" value="NZ_ALOE01000018.1"/>
</dbReference>
<sequence length="478" mass="55318">MPDILFPDALPDETIFSWLCRYHLIAAHSSFRHYTLPMLGINGSRPTNEFPVFLPQLSDLSGVSLNDLINHMRSLHYYEPFLLERDYKLAFEALKSGDSASLQSKLGMVANRIASGQYLKYCPLCVVSDCEKYGVAYWHKVHQLIGVLVCPVHNCHLNGLRRGSVKVLLPESNHDAQERGTTEESELSRLIADEFSEYPLNLTISNINQQYMVQLRRLGLQTSTGRVRQKLLKSLLLDKLNLLPQLSPAFQRLAVQVQKGQYPECLFYRTQCNHQPLKHFLLIYVLFGSWLNFSRCISDSVVDLESKVPKQKRIVKREPQWSKAIACLKQGESLRTLADMFSTTVSTLKIKAQQQGVDVNTRPSKVYENIERAIWRKLFVGEKTLSIATEFCLSVAAIEKVLTKHPELKLLRKRIWYFADFTRHQKQIFNYVQANKNVTRNKIKLARAASYIWLYKHEKEWLYQNIPTGIPRNKRYVR</sequence>
<proteinExistence type="predicted"/>
<gene>
    <name evidence="2" type="ORF">FR932_13520</name>
</gene>
<feature type="domain" description="TniQ" evidence="1">
    <location>
        <begin position="5"/>
        <end position="157"/>
    </location>
</feature>
<dbReference type="AlphaFoldDB" id="A0A5J6WLC5"/>
<name>A0A5J6WLC5_MORMI</name>
<protein>
    <recommendedName>
        <fullName evidence="1">TniQ domain-containing protein</fullName>
    </recommendedName>
</protein>
<dbReference type="Pfam" id="PF06527">
    <property type="entry name" value="TniQ"/>
    <property type="match status" value="1"/>
</dbReference>
<accession>A0A5J6WLC5</accession>
<dbReference type="KEGG" id="mmaa:FR932_13520"/>
<evidence type="ECO:0000313" key="2">
    <source>
        <dbReference type="EMBL" id="QFI38797.1"/>
    </source>
</evidence>
<evidence type="ECO:0000259" key="1">
    <source>
        <dbReference type="Pfam" id="PF06527"/>
    </source>
</evidence>
<evidence type="ECO:0000313" key="3">
    <source>
        <dbReference type="Proteomes" id="UP000327424"/>
    </source>
</evidence>
<organism evidence="2 3">
    <name type="scientific">Moritella marina ATCC 15381</name>
    <dbReference type="NCBI Taxonomy" id="1202962"/>
    <lineage>
        <taxon>Bacteria</taxon>
        <taxon>Pseudomonadati</taxon>
        <taxon>Pseudomonadota</taxon>
        <taxon>Gammaproteobacteria</taxon>
        <taxon>Alteromonadales</taxon>
        <taxon>Moritellaceae</taxon>
        <taxon>Moritella</taxon>
    </lineage>
</organism>
<keyword evidence="3" id="KW-1185">Reference proteome</keyword>
<dbReference type="OrthoDB" id="470139at2"/>
<dbReference type="InterPro" id="IPR009492">
    <property type="entry name" value="TniQ"/>
</dbReference>
<reference evidence="2 3" key="1">
    <citation type="submission" date="2019-09" db="EMBL/GenBank/DDBJ databases">
        <title>Hybrid Assembly of the complete Genome of the Deep-Sea Bacterium Moritella marina from long Nanopore and Illumina reads.</title>
        <authorList>
            <person name="Magin S."/>
            <person name="Georgoulis A."/>
            <person name="Papadimitriou K."/>
            <person name="Iliakis G."/>
            <person name="Vorgias C.E."/>
        </authorList>
    </citation>
    <scope>NUCLEOTIDE SEQUENCE [LARGE SCALE GENOMIC DNA]</scope>
    <source>
        <strain evidence="2 3">MP-1</strain>
    </source>
</reference>
<dbReference type="EMBL" id="CP044399">
    <property type="protein sequence ID" value="QFI38797.1"/>
    <property type="molecule type" value="Genomic_DNA"/>
</dbReference>